<accession>A0A511YVN0</accession>
<dbReference type="OrthoDB" id="5084290at2"/>
<dbReference type="CDD" id="cd00118">
    <property type="entry name" value="LysM"/>
    <property type="match status" value="1"/>
</dbReference>
<name>A0A511YVN0_9CELL</name>
<gene>
    <name evidence="3" type="ORF">AFE02nite_09980</name>
</gene>
<dbReference type="PROSITE" id="PS51782">
    <property type="entry name" value="LYSM"/>
    <property type="match status" value="1"/>
</dbReference>
<keyword evidence="4" id="KW-1185">Reference proteome</keyword>
<evidence type="ECO:0000256" key="1">
    <source>
        <dbReference type="SAM" id="Phobius"/>
    </source>
</evidence>
<dbReference type="SMART" id="SM00257">
    <property type="entry name" value="LysM"/>
    <property type="match status" value="1"/>
</dbReference>
<dbReference type="InterPro" id="IPR036779">
    <property type="entry name" value="LysM_dom_sf"/>
</dbReference>
<evidence type="ECO:0000313" key="3">
    <source>
        <dbReference type="EMBL" id="GEN79264.1"/>
    </source>
</evidence>
<organism evidence="3 4">
    <name type="scientific">Actinotalea fermentans</name>
    <dbReference type="NCBI Taxonomy" id="43671"/>
    <lineage>
        <taxon>Bacteria</taxon>
        <taxon>Bacillati</taxon>
        <taxon>Actinomycetota</taxon>
        <taxon>Actinomycetes</taxon>
        <taxon>Micrococcales</taxon>
        <taxon>Cellulomonadaceae</taxon>
        <taxon>Actinotalea</taxon>
    </lineage>
</organism>
<keyword evidence="1" id="KW-1133">Transmembrane helix</keyword>
<evidence type="ECO:0000313" key="4">
    <source>
        <dbReference type="Proteomes" id="UP000321484"/>
    </source>
</evidence>
<dbReference type="EMBL" id="BJYK01000001">
    <property type="protein sequence ID" value="GEN79264.1"/>
    <property type="molecule type" value="Genomic_DNA"/>
</dbReference>
<proteinExistence type="predicted"/>
<dbReference type="InterPro" id="IPR018392">
    <property type="entry name" value="LysM"/>
</dbReference>
<evidence type="ECO:0000259" key="2">
    <source>
        <dbReference type="PROSITE" id="PS51782"/>
    </source>
</evidence>
<reference evidence="3 4" key="1">
    <citation type="submission" date="2019-07" db="EMBL/GenBank/DDBJ databases">
        <title>Whole genome shotgun sequence of Actinotalea fermentans NBRC 105374.</title>
        <authorList>
            <person name="Hosoyama A."/>
            <person name="Uohara A."/>
            <person name="Ohji S."/>
            <person name="Ichikawa N."/>
        </authorList>
    </citation>
    <scope>NUCLEOTIDE SEQUENCE [LARGE SCALE GENOMIC DNA]</scope>
    <source>
        <strain evidence="3 4">NBRC 105374</strain>
    </source>
</reference>
<dbReference type="RefSeq" id="WP_052113482.1">
    <property type="nucleotide sequence ID" value="NZ_BJYK01000001.1"/>
</dbReference>
<dbReference type="Proteomes" id="UP000321484">
    <property type="component" value="Unassembled WGS sequence"/>
</dbReference>
<feature type="transmembrane region" description="Helical" evidence="1">
    <location>
        <begin position="37"/>
        <end position="57"/>
    </location>
</feature>
<dbReference type="SUPFAM" id="SSF54106">
    <property type="entry name" value="LysM domain"/>
    <property type="match status" value="1"/>
</dbReference>
<keyword evidence="1" id="KW-0472">Membrane</keyword>
<keyword evidence="1" id="KW-0812">Transmembrane</keyword>
<dbReference type="AlphaFoldDB" id="A0A511YVN0"/>
<dbReference type="Pfam" id="PF01476">
    <property type="entry name" value="LysM"/>
    <property type="match status" value="1"/>
</dbReference>
<sequence length="123" mass="12505">MSAIAADLPRGTRLAAAPRSTGTAADAPLRLTRRGRVTVFLLALGLGLVGMLGNQVANAGTPSPGVPVETYTVRSGETLWDIASGIAAPGQDLRDVVDHLVNLNDLPGAGLTAGQQILLPAES</sequence>
<feature type="domain" description="LysM" evidence="2">
    <location>
        <begin position="69"/>
        <end position="119"/>
    </location>
</feature>
<dbReference type="Gene3D" id="3.10.350.10">
    <property type="entry name" value="LysM domain"/>
    <property type="match status" value="1"/>
</dbReference>
<comment type="caution">
    <text evidence="3">The sequence shown here is derived from an EMBL/GenBank/DDBJ whole genome shotgun (WGS) entry which is preliminary data.</text>
</comment>
<protein>
    <submittedName>
        <fullName evidence="3">Peptidoglycan-binding protein LysM</fullName>
    </submittedName>
</protein>